<dbReference type="Proteomes" id="UP000829560">
    <property type="component" value="Chromosome"/>
</dbReference>
<dbReference type="RefSeq" id="WP_338411912.1">
    <property type="nucleotide sequence ID" value="NZ_CP093310.2"/>
</dbReference>
<reference evidence="1" key="1">
    <citation type="submission" date="2024-03" db="EMBL/GenBank/DDBJ databases">
        <title>Psychrobacter raelis sp. nov. isolated from a dog with peritonitis.</title>
        <authorList>
            <person name="Schiavone A."/>
            <person name="Manzulli V."/>
            <person name="Camarda A."/>
            <person name="Cafiero M.A."/>
            <person name="Vasco I."/>
            <person name="Marino L."/>
            <person name="Pennuzzi G."/>
            <person name="Serrecchia L."/>
            <person name="Galante D."/>
            <person name="Pugliese N."/>
        </authorList>
    </citation>
    <scope>NUCLEOTIDE SEQUENCE</scope>
    <source>
        <strain evidence="1">PraFG1</strain>
    </source>
</reference>
<dbReference type="AlphaFoldDB" id="A0AAU6PTH6"/>
<dbReference type="EMBL" id="CP093310">
    <property type="protein sequence ID" value="WXX23731.1"/>
    <property type="molecule type" value="Genomic_DNA"/>
</dbReference>
<name>A0AAU6PTH6_9GAMM</name>
<proteinExistence type="predicted"/>
<protein>
    <submittedName>
        <fullName evidence="1">Uncharacterized protein</fullName>
    </submittedName>
</protein>
<keyword evidence="2" id="KW-1185">Reference proteome</keyword>
<accession>A0AAU6PTH6</accession>
<gene>
    <name evidence="1" type="ORF">MN210_18540</name>
</gene>
<dbReference type="KEGG" id="prae:MN210_18540"/>
<evidence type="ECO:0000313" key="1">
    <source>
        <dbReference type="EMBL" id="WXX23731.1"/>
    </source>
</evidence>
<evidence type="ECO:0000313" key="2">
    <source>
        <dbReference type="Proteomes" id="UP000829560"/>
    </source>
</evidence>
<organism evidence="1 2">
    <name type="scientific">Psychrobacter raelei</name>
    <dbReference type="NCBI Taxonomy" id="2565531"/>
    <lineage>
        <taxon>Bacteria</taxon>
        <taxon>Pseudomonadati</taxon>
        <taxon>Pseudomonadota</taxon>
        <taxon>Gammaproteobacteria</taxon>
        <taxon>Moraxellales</taxon>
        <taxon>Moraxellaceae</taxon>
        <taxon>Psychrobacter</taxon>
    </lineage>
</organism>
<sequence>MSVAERRTEALVNTPKQVNCIFAIHFDDENDPRYQEIVKLVLNKESWDNGNLVTALHCDSLDKMINVIEGK</sequence>